<keyword evidence="4 8" id="KW-0805">Transcription regulation</keyword>
<name>A0ABV0RHA9_9TELE</name>
<keyword evidence="3 8" id="KW-0678">Repressor</keyword>
<protein>
    <recommendedName>
        <fullName evidence="8">Mediator of RNA polymerase II transcription subunit 13</fullName>
    </recommendedName>
</protein>
<evidence type="ECO:0000313" key="10">
    <source>
        <dbReference type="EMBL" id="MEQ2207534.1"/>
    </source>
</evidence>
<evidence type="ECO:0000256" key="2">
    <source>
        <dbReference type="ARBA" id="ARBA00009354"/>
    </source>
</evidence>
<dbReference type="EMBL" id="JAHRIN010044942">
    <property type="protein sequence ID" value="MEQ2207534.1"/>
    <property type="molecule type" value="Genomic_DNA"/>
</dbReference>
<comment type="similarity">
    <text evidence="2 8">Belongs to the Mediator complex subunit 13 family.</text>
</comment>
<proteinExistence type="inferred from homology"/>
<dbReference type="Proteomes" id="UP001434883">
    <property type="component" value="Unassembled WGS sequence"/>
</dbReference>
<dbReference type="PANTHER" id="PTHR48249:SF1">
    <property type="entry name" value="MEDIATOR OF RNA POLYMERASE II TRANSCRIPTION SUBUNIT 13-LIKE"/>
    <property type="match status" value="1"/>
</dbReference>
<dbReference type="PANTHER" id="PTHR48249">
    <property type="entry name" value="MEDIATOR OF RNA POLYMERASE II TRANSCRIPTION SUBUNIT 13"/>
    <property type="match status" value="1"/>
</dbReference>
<evidence type="ECO:0000313" key="11">
    <source>
        <dbReference type="Proteomes" id="UP001434883"/>
    </source>
</evidence>
<organism evidence="10 11">
    <name type="scientific">Xenoophorus captivus</name>
    <dbReference type="NCBI Taxonomy" id="1517983"/>
    <lineage>
        <taxon>Eukaryota</taxon>
        <taxon>Metazoa</taxon>
        <taxon>Chordata</taxon>
        <taxon>Craniata</taxon>
        <taxon>Vertebrata</taxon>
        <taxon>Euteleostomi</taxon>
        <taxon>Actinopterygii</taxon>
        <taxon>Neopterygii</taxon>
        <taxon>Teleostei</taxon>
        <taxon>Neoteleostei</taxon>
        <taxon>Acanthomorphata</taxon>
        <taxon>Ovalentaria</taxon>
        <taxon>Atherinomorphae</taxon>
        <taxon>Cyprinodontiformes</taxon>
        <taxon>Goodeidae</taxon>
        <taxon>Xenoophorus</taxon>
    </lineage>
</organism>
<evidence type="ECO:0000256" key="3">
    <source>
        <dbReference type="ARBA" id="ARBA00022491"/>
    </source>
</evidence>
<evidence type="ECO:0000256" key="7">
    <source>
        <dbReference type="ARBA" id="ARBA00023242"/>
    </source>
</evidence>
<comment type="function">
    <text evidence="8">Component of the Mediator complex, a coactivator involved in regulated transcription of nearly all RNA polymerase II-dependent genes. Mediator functions as a bridge to convey information from gene-specific regulatory proteins to the basal RNA polymerase II transcription machinery. Mediator is recruited to promoters by direct interactions with regulatory proteins and serves as a scaffold for the assembly of a functional preinitiation complex with RNA polymerase II and the general transcription factors.</text>
</comment>
<feature type="domain" description="Mediator complex subunit Med13 C-terminal" evidence="9">
    <location>
        <begin position="2"/>
        <end position="92"/>
    </location>
</feature>
<keyword evidence="11" id="KW-1185">Reference proteome</keyword>
<dbReference type="InterPro" id="IPR009401">
    <property type="entry name" value="Med13_C"/>
</dbReference>
<reference evidence="10 11" key="1">
    <citation type="submission" date="2021-06" db="EMBL/GenBank/DDBJ databases">
        <authorList>
            <person name="Palmer J.M."/>
        </authorList>
    </citation>
    <scope>NUCLEOTIDE SEQUENCE [LARGE SCALE GENOMIC DNA]</scope>
    <source>
        <strain evidence="10 11">XC_2019</strain>
        <tissue evidence="10">Muscle</tissue>
    </source>
</reference>
<comment type="caution">
    <text evidence="10">The sequence shown here is derived from an EMBL/GenBank/DDBJ whole genome shotgun (WGS) entry which is preliminary data.</text>
</comment>
<comment type="subcellular location">
    <subcellularLocation>
        <location evidence="1 8">Nucleus</location>
    </subcellularLocation>
</comment>
<keyword evidence="5 8" id="KW-0010">Activator</keyword>
<feature type="non-terminal residue" evidence="10">
    <location>
        <position position="1"/>
    </location>
</feature>
<evidence type="ECO:0000256" key="6">
    <source>
        <dbReference type="ARBA" id="ARBA00023163"/>
    </source>
</evidence>
<evidence type="ECO:0000256" key="4">
    <source>
        <dbReference type="ARBA" id="ARBA00023015"/>
    </source>
</evidence>
<evidence type="ECO:0000259" key="9">
    <source>
        <dbReference type="Pfam" id="PF06333"/>
    </source>
</evidence>
<keyword evidence="7 8" id="KW-0539">Nucleus</keyword>
<evidence type="ECO:0000256" key="5">
    <source>
        <dbReference type="ARBA" id="ARBA00023159"/>
    </source>
</evidence>
<dbReference type="InterPro" id="IPR051139">
    <property type="entry name" value="Mediator_complx_sub13"/>
</dbReference>
<gene>
    <name evidence="10" type="primary">MED13L</name>
    <name evidence="10" type="ORF">XENOCAPTIV_014113</name>
</gene>
<accession>A0ABV0RHA9</accession>
<evidence type="ECO:0000256" key="1">
    <source>
        <dbReference type="ARBA" id="ARBA00004123"/>
    </source>
</evidence>
<dbReference type="Pfam" id="PF06333">
    <property type="entry name" value="Med13_C"/>
    <property type="match status" value="1"/>
</dbReference>
<comment type="subunit">
    <text evidence="8">Component of the Mediator complex.</text>
</comment>
<sequence>RKIGLQKVWEWCIGIIQMTPLPWRIVIGRLGRLGHGELKDWSSLLGEHSLQSIGRQLREACRVCGVSAADSPSILSACLVAMEPQGSFVIMPGM</sequence>
<evidence type="ECO:0000256" key="8">
    <source>
        <dbReference type="RuleBase" id="RU364134"/>
    </source>
</evidence>
<keyword evidence="6 8" id="KW-0804">Transcription</keyword>